<reference evidence="10" key="1">
    <citation type="submission" date="2016-10" db="EMBL/GenBank/DDBJ databases">
        <authorList>
            <person name="Varghese N."/>
            <person name="Submissions S."/>
        </authorList>
    </citation>
    <scope>NUCLEOTIDE SEQUENCE [LARGE SCALE GENOMIC DNA]</scope>
    <source>
        <strain evidence="10">LP51</strain>
    </source>
</reference>
<dbReference type="Pfam" id="PF01618">
    <property type="entry name" value="MotA_ExbB"/>
    <property type="match status" value="1"/>
</dbReference>
<organism evidence="9 10">
    <name type="scientific">Pontibacter chinhatensis</name>
    <dbReference type="NCBI Taxonomy" id="1436961"/>
    <lineage>
        <taxon>Bacteria</taxon>
        <taxon>Pseudomonadati</taxon>
        <taxon>Bacteroidota</taxon>
        <taxon>Cytophagia</taxon>
        <taxon>Cytophagales</taxon>
        <taxon>Hymenobacteraceae</taxon>
        <taxon>Pontibacter</taxon>
    </lineage>
</organism>
<evidence type="ECO:0000256" key="3">
    <source>
        <dbReference type="ARBA" id="ARBA00022692"/>
    </source>
</evidence>
<dbReference type="AlphaFoldDB" id="A0A1I2LU42"/>
<keyword evidence="2" id="KW-1003">Cell membrane</keyword>
<evidence type="ECO:0000256" key="7">
    <source>
        <dbReference type="SAM" id="Phobius"/>
    </source>
</evidence>
<comment type="similarity">
    <text evidence="6">Belongs to the exbB/tolQ family.</text>
</comment>
<evidence type="ECO:0000313" key="10">
    <source>
        <dbReference type="Proteomes" id="UP000198724"/>
    </source>
</evidence>
<keyword evidence="4 7" id="KW-1133">Transmembrane helix</keyword>
<evidence type="ECO:0000259" key="8">
    <source>
        <dbReference type="Pfam" id="PF01618"/>
    </source>
</evidence>
<keyword evidence="6" id="KW-0653">Protein transport</keyword>
<dbReference type="PANTHER" id="PTHR30625">
    <property type="entry name" value="PROTEIN TOLQ"/>
    <property type="match status" value="1"/>
</dbReference>
<protein>
    <submittedName>
        <fullName evidence="9">Outer membrane transport energization protein ExbB</fullName>
    </submittedName>
</protein>
<keyword evidence="10" id="KW-1185">Reference proteome</keyword>
<keyword evidence="3 7" id="KW-0812">Transmembrane</keyword>
<gene>
    <name evidence="9" type="ORF">SAMN05421739_1018</name>
</gene>
<dbReference type="InterPro" id="IPR002898">
    <property type="entry name" value="MotA_ExbB_proton_chnl"/>
</dbReference>
<comment type="subcellular location">
    <subcellularLocation>
        <location evidence="1">Cell membrane</location>
        <topology evidence="1">Multi-pass membrane protein</topology>
    </subcellularLocation>
    <subcellularLocation>
        <location evidence="6">Membrane</location>
        <topology evidence="6">Multi-pass membrane protein</topology>
    </subcellularLocation>
</comment>
<evidence type="ECO:0000313" key="9">
    <source>
        <dbReference type="EMBL" id="SFF82029.1"/>
    </source>
</evidence>
<sequence>MTSLLLQITTTADADTTVALAEGTEAAAETSVSLLDLAMNGGWAMIPLALLSLVGIYIFVERYLTLKKAAKNPEGFNDRIKSMVLAGDINGAKMLCAQTNTPVSRMISKGITRIGHPLKNIETSIENQGKIEISLLEKNLAALATVAGAAPMLGFLGTVTGMIGAFIAIAQAEGSVSPKLLSSGIYEAMVTTATGLIIGLPAYVGYNYLVSKIDSIVHSMEYSSIEFLDLLQEPQL</sequence>
<dbReference type="STRING" id="1436961.SAMN05421739_1018"/>
<feature type="transmembrane region" description="Helical" evidence="7">
    <location>
        <begin position="140"/>
        <end position="169"/>
    </location>
</feature>
<keyword evidence="6" id="KW-0813">Transport</keyword>
<dbReference type="Proteomes" id="UP000198724">
    <property type="component" value="Unassembled WGS sequence"/>
</dbReference>
<proteinExistence type="inferred from homology"/>
<feature type="transmembrane region" description="Helical" evidence="7">
    <location>
        <begin position="37"/>
        <end position="60"/>
    </location>
</feature>
<evidence type="ECO:0000256" key="2">
    <source>
        <dbReference type="ARBA" id="ARBA00022475"/>
    </source>
</evidence>
<name>A0A1I2LU42_9BACT</name>
<dbReference type="InterPro" id="IPR050790">
    <property type="entry name" value="ExbB/TolQ_transport"/>
</dbReference>
<dbReference type="GO" id="GO:0005886">
    <property type="term" value="C:plasma membrane"/>
    <property type="evidence" value="ECO:0007669"/>
    <property type="project" value="UniProtKB-SubCell"/>
</dbReference>
<dbReference type="GO" id="GO:0017038">
    <property type="term" value="P:protein import"/>
    <property type="evidence" value="ECO:0007669"/>
    <property type="project" value="TreeGrafter"/>
</dbReference>
<feature type="transmembrane region" description="Helical" evidence="7">
    <location>
        <begin position="189"/>
        <end position="210"/>
    </location>
</feature>
<dbReference type="PANTHER" id="PTHR30625:SF17">
    <property type="entry name" value="TOLQ-RELATED"/>
    <property type="match status" value="1"/>
</dbReference>
<dbReference type="RefSeq" id="WP_175490931.1">
    <property type="nucleotide sequence ID" value="NZ_FOOT01000001.1"/>
</dbReference>
<evidence type="ECO:0000256" key="5">
    <source>
        <dbReference type="ARBA" id="ARBA00023136"/>
    </source>
</evidence>
<keyword evidence="5 7" id="KW-0472">Membrane</keyword>
<evidence type="ECO:0000256" key="4">
    <source>
        <dbReference type="ARBA" id="ARBA00022989"/>
    </source>
</evidence>
<evidence type="ECO:0000256" key="1">
    <source>
        <dbReference type="ARBA" id="ARBA00004651"/>
    </source>
</evidence>
<dbReference type="EMBL" id="FOOT01000001">
    <property type="protein sequence ID" value="SFF82029.1"/>
    <property type="molecule type" value="Genomic_DNA"/>
</dbReference>
<evidence type="ECO:0000256" key="6">
    <source>
        <dbReference type="RuleBase" id="RU004057"/>
    </source>
</evidence>
<feature type="domain" description="MotA/TolQ/ExbB proton channel" evidence="8">
    <location>
        <begin position="99"/>
        <end position="221"/>
    </location>
</feature>
<accession>A0A1I2LU42</accession>